<sequence length="337" mass="38971">METEIAKVPLEKARIFVVLKLEKRTLRKWKDILPRICEGTQLVDTGKYSIAHYYKVFIVRKIRVSKTPLFSSTAVQPNLSTPFPKAGVNMTVCKGSFLNVLGITKHSVIGVFKRFKNDLNHVSVETRGKDRKKDKFQSKKDAVIEFITNLKAYGCAGQSKNVNILCKCGKWLKSYAPENISKFEIIYTVTGHSFLSSDRVFGLIERDLKQMKTIIRREEYLEVIQSHGTVKLIERDWTTYNCKEEVTMHIRTANHMQFKILQCRRTSFRKKQECEYLDESRLKAEKLMDVEKLLDKHFGSEWRMLESLRWNVSVNGNANGGINDEGNVGQEEECECI</sequence>
<evidence type="ECO:0000313" key="1">
    <source>
        <dbReference type="EMBL" id="KAK9884364.1"/>
    </source>
</evidence>
<proteinExistence type="predicted"/>
<accession>A0AAW1UU57</accession>
<gene>
    <name evidence="1" type="ORF">WA026_005311</name>
</gene>
<reference evidence="1 2" key="1">
    <citation type="submission" date="2023-03" db="EMBL/GenBank/DDBJ databases">
        <title>Genome insight into feeding habits of ladybird beetles.</title>
        <authorList>
            <person name="Li H.-S."/>
            <person name="Huang Y.-H."/>
            <person name="Pang H."/>
        </authorList>
    </citation>
    <scope>NUCLEOTIDE SEQUENCE [LARGE SCALE GENOMIC DNA]</scope>
    <source>
        <strain evidence="1">SYSU_2023b</strain>
        <tissue evidence="1">Whole body</tissue>
    </source>
</reference>
<dbReference type="AlphaFoldDB" id="A0AAW1UU57"/>
<evidence type="ECO:0000313" key="2">
    <source>
        <dbReference type="Proteomes" id="UP001431783"/>
    </source>
</evidence>
<name>A0AAW1UU57_9CUCU</name>
<dbReference type="EMBL" id="JARQZJ010000092">
    <property type="protein sequence ID" value="KAK9884364.1"/>
    <property type="molecule type" value="Genomic_DNA"/>
</dbReference>
<keyword evidence="2" id="KW-1185">Reference proteome</keyword>
<protein>
    <submittedName>
        <fullName evidence="1">Uncharacterized protein</fullName>
    </submittedName>
</protein>
<comment type="caution">
    <text evidence="1">The sequence shown here is derived from an EMBL/GenBank/DDBJ whole genome shotgun (WGS) entry which is preliminary data.</text>
</comment>
<dbReference type="Proteomes" id="UP001431783">
    <property type="component" value="Unassembled WGS sequence"/>
</dbReference>
<organism evidence="1 2">
    <name type="scientific">Henosepilachna vigintioctopunctata</name>
    <dbReference type="NCBI Taxonomy" id="420089"/>
    <lineage>
        <taxon>Eukaryota</taxon>
        <taxon>Metazoa</taxon>
        <taxon>Ecdysozoa</taxon>
        <taxon>Arthropoda</taxon>
        <taxon>Hexapoda</taxon>
        <taxon>Insecta</taxon>
        <taxon>Pterygota</taxon>
        <taxon>Neoptera</taxon>
        <taxon>Endopterygota</taxon>
        <taxon>Coleoptera</taxon>
        <taxon>Polyphaga</taxon>
        <taxon>Cucujiformia</taxon>
        <taxon>Coccinelloidea</taxon>
        <taxon>Coccinellidae</taxon>
        <taxon>Epilachninae</taxon>
        <taxon>Epilachnini</taxon>
        <taxon>Henosepilachna</taxon>
    </lineage>
</organism>